<evidence type="ECO:0000313" key="3">
    <source>
        <dbReference type="Proteomes" id="UP000232226"/>
    </source>
</evidence>
<name>A0A3S5XZP1_9MOLU</name>
<dbReference type="Proteomes" id="UP000232226">
    <property type="component" value="Chromosome"/>
</dbReference>
<keyword evidence="3" id="KW-1185">Reference proteome</keyword>
<feature type="transmembrane region" description="Helical" evidence="1">
    <location>
        <begin position="48"/>
        <end position="77"/>
    </location>
</feature>
<dbReference type="KEGG" id="ment:CS528_01910"/>
<evidence type="ECO:0000313" key="2">
    <source>
        <dbReference type="EMBL" id="ATQ35517.1"/>
    </source>
</evidence>
<proteinExistence type="predicted"/>
<keyword evidence="1" id="KW-0472">Membrane</keyword>
<evidence type="ECO:0008006" key="4">
    <source>
        <dbReference type="Google" id="ProtNLM"/>
    </source>
</evidence>
<feature type="transmembrane region" description="Helical" evidence="1">
    <location>
        <begin position="6"/>
        <end position="23"/>
    </location>
</feature>
<dbReference type="AlphaFoldDB" id="A0A3S5XZP1"/>
<protein>
    <recommendedName>
        <fullName evidence="4">DUF5673 domain-containing protein</fullName>
    </recommendedName>
</protein>
<dbReference type="RefSeq" id="WP_099651198.1">
    <property type="nucleotide sequence ID" value="NZ_CP024411.1"/>
</dbReference>
<keyword evidence="1" id="KW-0812">Transmembrane</keyword>
<evidence type="ECO:0000256" key="1">
    <source>
        <dbReference type="SAM" id="Phobius"/>
    </source>
</evidence>
<gene>
    <name evidence="2" type="ORF">CS528_01910</name>
</gene>
<accession>A0A3S5XZP1</accession>
<sequence>MKIIMFPLIITIFLMSYSLYIIAKDYKYFNQIKKLINQESKHYKNKKIFNICLIFFICILLMSLAFVVLTIICLIIMSNTLILIQSVVCIIYMLMLILWITLIQNKIKSIYVVVKNNKMVIWNKVFEFEEIEVIKNDVNRKKIIFKVKEAEGYDFIKVSYHWELKDFLTELKIKTEFI</sequence>
<organism evidence="2 3">
    <name type="scientific">Mesoplasma entomophilum</name>
    <dbReference type="NCBI Taxonomy" id="2149"/>
    <lineage>
        <taxon>Bacteria</taxon>
        <taxon>Bacillati</taxon>
        <taxon>Mycoplasmatota</taxon>
        <taxon>Mollicutes</taxon>
        <taxon>Entomoplasmatales</taxon>
        <taxon>Entomoplasmataceae</taxon>
        <taxon>Mesoplasma</taxon>
    </lineage>
</organism>
<feature type="transmembrane region" description="Helical" evidence="1">
    <location>
        <begin position="83"/>
        <end position="102"/>
    </location>
</feature>
<reference evidence="2 3" key="1">
    <citation type="submission" date="2017-10" db="EMBL/GenBank/DDBJ databases">
        <title>Complete Genome Sequence of Mesoplasma entomophilum.</title>
        <authorList>
            <person name="Knight T.F."/>
            <person name="Citino T."/>
            <person name="Rubinstein R."/>
            <person name="Neuschaefer Z."/>
        </authorList>
    </citation>
    <scope>NUCLEOTIDE SEQUENCE [LARGE SCALE GENOMIC DNA]</scope>
    <source>
        <strain evidence="2 3">TAC</strain>
    </source>
</reference>
<keyword evidence="1" id="KW-1133">Transmembrane helix</keyword>
<dbReference type="EMBL" id="CP024411">
    <property type="protein sequence ID" value="ATQ35517.1"/>
    <property type="molecule type" value="Genomic_DNA"/>
</dbReference>